<name>A0A7G1KFI3_9NOCA</name>
<evidence type="ECO:0000259" key="2">
    <source>
        <dbReference type="Pfam" id="PF03713"/>
    </source>
</evidence>
<gene>
    <name evidence="3" type="ORF">NWFMUON74_10880</name>
</gene>
<keyword evidence="4" id="KW-1185">Reference proteome</keyword>
<organism evidence="3 4">
    <name type="scientific">Nocardia wallacei</name>
    <dbReference type="NCBI Taxonomy" id="480035"/>
    <lineage>
        <taxon>Bacteria</taxon>
        <taxon>Bacillati</taxon>
        <taxon>Actinomycetota</taxon>
        <taxon>Actinomycetes</taxon>
        <taxon>Mycobacteriales</taxon>
        <taxon>Nocardiaceae</taxon>
        <taxon>Nocardia</taxon>
    </lineage>
</organism>
<dbReference type="InterPro" id="IPR005183">
    <property type="entry name" value="DUF305_CopM-like"/>
</dbReference>
<dbReference type="PANTHER" id="PTHR36933:SF1">
    <property type="entry name" value="SLL0788 PROTEIN"/>
    <property type="match status" value="1"/>
</dbReference>
<dbReference type="InterPro" id="IPR012347">
    <property type="entry name" value="Ferritin-like"/>
</dbReference>
<evidence type="ECO:0000313" key="3">
    <source>
        <dbReference type="EMBL" id="BCK53316.1"/>
    </source>
</evidence>
<feature type="region of interest" description="Disordered" evidence="1">
    <location>
        <begin position="26"/>
        <end position="61"/>
    </location>
</feature>
<dbReference type="Gene3D" id="1.20.1260.10">
    <property type="match status" value="1"/>
</dbReference>
<accession>A0A7G1KFI3</accession>
<evidence type="ECO:0000256" key="1">
    <source>
        <dbReference type="SAM" id="MobiDB-lite"/>
    </source>
</evidence>
<dbReference type="AlphaFoldDB" id="A0A7G1KFI3"/>
<dbReference type="PROSITE" id="PS51257">
    <property type="entry name" value="PROKAR_LIPOPROTEIN"/>
    <property type="match status" value="1"/>
</dbReference>
<feature type="compositionally biased region" description="Polar residues" evidence="1">
    <location>
        <begin position="30"/>
        <end position="41"/>
    </location>
</feature>
<protein>
    <recommendedName>
        <fullName evidence="2">DUF305 domain-containing protein</fullName>
    </recommendedName>
</protein>
<dbReference type="Pfam" id="PF03713">
    <property type="entry name" value="DUF305"/>
    <property type="match status" value="1"/>
</dbReference>
<dbReference type="KEGG" id="nwl:NWFMUON74_10880"/>
<dbReference type="GeneID" id="80345700"/>
<dbReference type="Proteomes" id="UP000516173">
    <property type="component" value="Chromosome"/>
</dbReference>
<dbReference type="EMBL" id="AP023396">
    <property type="protein sequence ID" value="BCK53316.1"/>
    <property type="molecule type" value="Genomic_DNA"/>
</dbReference>
<reference evidence="3 4" key="1">
    <citation type="submission" date="2020-08" db="EMBL/GenBank/DDBJ databases">
        <title>Genome Sequencing of Nocardia wallacei strain FMUON74 and assembly.</title>
        <authorList>
            <person name="Toyokawa M."/>
            <person name="Uesaka K."/>
        </authorList>
    </citation>
    <scope>NUCLEOTIDE SEQUENCE [LARGE SCALE GENOMIC DNA]</scope>
    <source>
        <strain evidence="3 4">FMUON74</strain>
    </source>
</reference>
<dbReference type="PANTHER" id="PTHR36933">
    <property type="entry name" value="SLL0788 PROTEIN"/>
    <property type="match status" value="1"/>
</dbReference>
<dbReference type="RefSeq" id="WP_187686880.1">
    <property type="nucleotide sequence ID" value="NZ_AP023396.1"/>
</dbReference>
<proteinExistence type="predicted"/>
<evidence type="ECO:0000313" key="4">
    <source>
        <dbReference type="Proteomes" id="UP000516173"/>
    </source>
</evidence>
<feature type="domain" description="DUF305" evidence="2">
    <location>
        <begin position="68"/>
        <end position="208"/>
    </location>
</feature>
<sequence length="211" mass="22344">MSLSRTRITLAGTGIAAALLVAGCGDDSGDTTAAPTTSATGMSDMPGMHHGTPSSTAAPTRTDFTDADVTFLQMMYPHHAQAVDMAKLVPGRTQNQQLVALAANVERAQAPEMQRFTELLSAFGKPAPSAMGHEMPGMMSQEEMTALRDATGPEFDRKWLTMMIAHHQGAIDMANTELAQGVNPDARTLAQSISTAQQAEIQQMRAMLGQG</sequence>